<sequence length="101" mass="11509">MSTGLRKRPQDWDHQTRNYTRRRNHAERNDATQKLSIGRGGHHIVESLLTSIDSSTVASATKKKLVNEPRTRGLPCFGRKDDLIERLVRDTSRRATAPTDT</sequence>
<gene>
    <name evidence="1" type="ORF">HPB50_024982</name>
</gene>
<dbReference type="Proteomes" id="UP000821845">
    <property type="component" value="Chromosome 1"/>
</dbReference>
<protein>
    <submittedName>
        <fullName evidence="1">Uncharacterized protein</fullName>
    </submittedName>
</protein>
<organism evidence="1 2">
    <name type="scientific">Hyalomma asiaticum</name>
    <name type="common">Tick</name>
    <dbReference type="NCBI Taxonomy" id="266040"/>
    <lineage>
        <taxon>Eukaryota</taxon>
        <taxon>Metazoa</taxon>
        <taxon>Ecdysozoa</taxon>
        <taxon>Arthropoda</taxon>
        <taxon>Chelicerata</taxon>
        <taxon>Arachnida</taxon>
        <taxon>Acari</taxon>
        <taxon>Parasitiformes</taxon>
        <taxon>Ixodida</taxon>
        <taxon>Ixodoidea</taxon>
        <taxon>Ixodidae</taxon>
        <taxon>Hyalomminae</taxon>
        <taxon>Hyalomma</taxon>
    </lineage>
</organism>
<keyword evidence="2" id="KW-1185">Reference proteome</keyword>
<name>A0ACB7TQT5_HYAAI</name>
<comment type="caution">
    <text evidence="1">The sequence shown here is derived from an EMBL/GenBank/DDBJ whole genome shotgun (WGS) entry which is preliminary data.</text>
</comment>
<dbReference type="EMBL" id="CM023481">
    <property type="protein sequence ID" value="KAH6948539.1"/>
    <property type="molecule type" value="Genomic_DNA"/>
</dbReference>
<proteinExistence type="predicted"/>
<evidence type="ECO:0000313" key="1">
    <source>
        <dbReference type="EMBL" id="KAH6948539.1"/>
    </source>
</evidence>
<reference evidence="1" key="1">
    <citation type="submission" date="2020-05" db="EMBL/GenBank/DDBJ databases">
        <title>Large-scale comparative analyses of tick genomes elucidate their genetic diversity and vector capacities.</title>
        <authorList>
            <person name="Jia N."/>
            <person name="Wang J."/>
            <person name="Shi W."/>
            <person name="Du L."/>
            <person name="Sun Y."/>
            <person name="Zhan W."/>
            <person name="Jiang J."/>
            <person name="Wang Q."/>
            <person name="Zhang B."/>
            <person name="Ji P."/>
            <person name="Sakyi L.B."/>
            <person name="Cui X."/>
            <person name="Yuan T."/>
            <person name="Jiang B."/>
            <person name="Yang W."/>
            <person name="Lam T.T.-Y."/>
            <person name="Chang Q."/>
            <person name="Ding S."/>
            <person name="Wang X."/>
            <person name="Zhu J."/>
            <person name="Ruan X."/>
            <person name="Zhao L."/>
            <person name="Wei J."/>
            <person name="Que T."/>
            <person name="Du C."/>
            <person name="Cheng J."/>
            <person name="Dai P."/>
            <person name="Han X."/>
            <person name="Huang E."/>
            <person name="Gao Y."/>
            <person name="Liu J."/>
            <person name="Shao H."/>
            <person name="Ye R."/>
            <person name="Li L."/>
            <person name="Wei W."/>
            <person name="Wang X."/>
            <person name="Wang C."/>
            <person name="Yang T."/>
            <person name="Huo Q."/>
            <person name="Li W."/>
            <person name="Guo W."/>
            <person name="Chen H."/>
            <person name="Zhou L."/>
            <person name="Ni X."/>
            <person name="Tian J."/>
            <person name="Zhou Y."/>
            <person name="Sheng Y."/>
            <person name="Liu T."/>
            <person name="Pan Y."/>
            <person name="Xia L."/>
            <person name="Li J."/>
            <person name="Zhao F."/>
            <person name="Cao W."/>
        </authorList>
    </citation>
    <scope>NUCLEOTIDE SEQUENCE</scope>
    <source>
        <strain evidence="1">Hyas-2018</strain>
    </source>
</reference>
<evidence type="ECO:0000313" key="2">
    <source>
        <dbReference type="Proteomes" id="UP000821845"/>
    </source>
</evidence>
<accession>A0ACB7TQT5</accession>